<proteinExistence type="predicted"/>
<dbReference type="GO" id="GO:0005524">
    <property type="term" value="F:ATP binding"/>
    <property type="evidence" value="ECO:0007669"/>
    <property type="project" value="InterPro"/>
</dbReference>
<dbReference type="PANTHER" id="PTHR10285">
    <property type="entry name" value="URIDINE KINASE"/>
    <property type="match status" value="1"/>
</dbReference>
<evidence type="ECO:0000259" key="1">
    <source>
        <dbReference type="Pfam" id="PF00485"/>
    </source>
</evidence>
<dbReference type="Gene3D" id="3.40.50.300">
    <property type="entry name" value="P-loop containing nucleotide triphosphate hydrolases"/>
    <property type="match status" value="2"/>
</dbReference>
<protein>
    <recommendedName>
        <fullName evidence="1">Phosphoribulokinase/uridine kinase domain-containing protein</fullName>
    </recommendedName>
</protein>
<sequence>MGDDLIKTIMMLRERIECLLMQQKLSDLTRRILIAMAGVPGSGKTTICDALIQELNKHGIHDVAVLPMDGFHYSRATLSSFSDPVRAFQRRGAPFTFDAIGLLELVVLLTKIPVTACDEPQIITKVSGFDHALKDPVPDAITISSRTKVVIIEGNYTLLKEEPWSNIAGLVHDKWFVDVPSQVARQRLAARHLKAGIETTMDAALLRAEENDIPNGEYIRSRLIEPNVRIVN</sequence>
<dbReference type="GO" id="GO:0016301">
    <property type="term" value="F:kinase activity"/>
    <property type="evidence" value="ECO:0007669"/>
    <property type="project" value="InterPro"/>
</dbReference>
<dbReference type="InterPro" id="IPR027417">
    <property type="entry name" value="P-loop_NTPase"/>
</dbReference>
<name>A0A8H7K798_BIOOC</name>
<dbReference type="Proteomes" id="UP000616885">
    <property type="component" value="Unassembled WGS sequence"/>
</dbReference>
<evidence type="ECO:0000313" key="3">
    <source>
        <dbReference type="Proteomes" id="UP000616885"/>
    </source>
</evidence>
<dbReference type="InterPro" id="IPR006083">
    <property type="entry name" value="PRK/URK"/>
</dbReference>
<dbReference type="EMBL" id="JADCTT010000013">
    <property type="protein sequence ID" value="KAF9745200.1"/>
    <property type="molecule type" value="Genomic_DNA"/>
</dbReference>
<evidence type="ECO:0000313" key="2">
    <source>
        <dbReference type="EMBL" id="KAF9745200.1"/>
    </source>
</evidence>
<feature type="domain" description="Phosphoribulokinase/uridine kinase" evidence="1">
    <location>
        <begin position="33"/>
        <end position="184"/>
    </location>
</feature>
<reference evidence="2" key="1">
    <citation type="submission" date="2020-10" db="EMBL/GenBank/DDBJ databases">
        <title>High-Quality Genome Resource of Clonostachys rosea strain S41 by Oxford Nanopore Long-Read Sequencing.</title>
        <authorList>
            <person name="Wang H."/>
        </authorList>
    </citation>
    <scope>NUCLEOTIDE SEQUENCE</scope>
    <source>
        <strain evidence="2">S41</strain>
    </source>
</reference>
<organism evidence="2 3">
    <name type="scientific">Bionectria ochroleuca</name>
    <name type="common">Gliocladium roseum</name>
    <dbReference type="NCBI Taxonomy" id="29856"/>
    <lineage>
        <taxon>Eukaryota</taxon>
        <taxon>Fungi</taxon>
        <taxon>Dikarya</taxon>
        <taxon>Ascomycota</taxon>
        <taxon>Pezizomycotina</taxon>
        <taxon>Sordariomycetes</taxon>
        <taxon>Hypocreomycetidae</taxon>
        <taxon>Hypocreales</taxon>
        <taxon>Bionectriaceae</taxon>
        <taxon>Clonostachys</taxon>
    </lineage>
</organism>
<dbReference type="SUPFAM" id="SSF52540">
    <property type="entry name" value="P-loop containing nucleoside triphosphate hydrolases"/>
    <property type="match status" value="1"/>
</dbReference>
<accession>A0A8H7K798</accession>
<gene>
    <name evidence="2" type="ORF">IM811_004822</name>
</gene>
<dbReference type="Pfam" id="PF00485">
    <property type="entry name" value="PRK"/>
    <property type="match status" value="1"/>
</dbReference>
<dbReference type="AlphaFoldDB" id="A0A8H7K798"/>
<comment type="caution">
    <text evidence="2">The sequence shown here is derived from an EMBL/GenBank/DDBJ whole genome shotgun (WGS) entry which is preliminary data.</text>
</comment>